<feature type="domain" description="DUF6699" evidence="2">
    <location>
        <begin position="192"/>
        <end position="326"/>
    </location>
</feature>
<protein>
    <submittedName>
        <fullName evidence="3">Metallo-beta-lactamase protein</fullName>
    </submittedName>
</protein>
<sequence>MSESSKIPPTPKLGSISLPDDNDNTKILGGARKRLSSLFGKANAKSTHAIPRSMTPAPVPVARHDHSYPGRDPRPRASSLTNKPYPPNPISQSSSSTSYPSARLSSRYPSPARGGSSKVRQYSAAYDMSQSATWASEVAARPAIPYGKHEGPDTPKYMKAKVKEVALKEESIVLSWPLVPYSDRRHLKYPLLYYDVAFDPRDVENVKDNRARHFLALPQQDRELPVSTHCKLTEIVIECPHVGALVVTREEGCGLRCIDVFYAIYSKYQKKPRSHEMPEDRTKYQRAFEQRCKDCPGLAEYNRTRVGFLRVDLLRGKRIFDGLKRSNGRWELLIHD</sequence>
<feature type="region of interest" description="Disordered" evidence="1">
    <location>
        <begin position="1"/>
        <end position="117"/>
    </location>
</feature>
<proteinExistence type="predicted"/>
<comment type="caution">
    <text evidence="3">The sequence shown here is derived from an EMBL/GenBank/DDBJ whole genome shotgun (WGS) entry which is preliminary data.</text>
</comment>
<evidence type="ECO:0000313" key="4">
    <source>
        <dbReference type="Proteomes" id="UP000623467"/>
    </source>
</evidence>
<accession>A0A8H7DM42</accession>
<dbReference type="OrthoDB" id="2970175at2759"/>
<dbReference type="EMBL" id="JACAZH010000001">
    <property type="protein sequence ID" value="KAF7376241.1"/>
    <property type="molecule type" value="Genomic_DNA"/>
</dbReference>
<gene>
    <name evidence="3" type="ORF">MSAN_00039400</name>
</gene>
<name>A0A8H7DM42_9AGAR</name>
<dbReference type="InterPro" id="IPR046522">
    <property type="entry name" value="DUF6699"/>
</dbReference>
<reference evidence="3" key="1">
    <citation type="submission" date="2020-05" db="EMBL/GenBank/DDBJ databases">
        <title>Mycena genomes resolve the evolution of fungal bioluminescence.</title>
        <authorList>
            <person name="Tsai I.J."/>
        </authorList>
    </citation>
    <scope>NUCLEOTIDE SEQUENCE</scope>
    <source>
        <strain evidence="3">160909Yilan</strain>
    </source>
</reference>
<dbReference type="AlphaFoldDB" id="A0A8H7DM42"/>
<feature type="compositionally biased region" description="Basic and acidic residues" evidence="1">
    <location>
        <begin position="62"/>
        <end position="75"/>
    </location>
</feature>
<evidence type="ECO:0000256" key="1">
    <source>
        <dbReference type="SAM" id="MobiDB-lite"/>
    </source>
</evidence>
<feature type="compositionally biased region" description="Low complexity" evidence="1">
    <location>
        <begin position="90"/>
        <end position="106"/>
    </location>
</feature>
<evidence type="ECO:0000259" key="2">
    <source>
        <dbReference type="Pfam" id="PF20415"/>
    </source>
</evidence>
<keyword evidence="4" id="KW-1185">Reference proteome</keyword>
<dbReference type="Proteomes" id="UP000623467">
    <property type="component" value="Unassembled WGS sequence"/>
</dbReference>
<dbReference type="Pfam" id="PF20415">
    <property type="entry name" value="DUF6699"/>
    <property type="match status" value="1"/>
</dbReference>
<evidence type="ECO:0000313" key="3">
    <source>
        <dbReference type="EMBL" id="KAF7376241.1"/>
    </source>
</evidence>
<organism evidence="3 4">
    <name type="scientific">Mycena sanguinolenta</name>
    <dbReference type="NCBI Taxonomy" id="230812"/>
    <lineage>
        <taxon>Eukaryota</taxon>
        <taxon>Fungi</taxon>
        <taxon>Dikarya</taxon>
        <taxon>Basidiomycota</taxon>
        <taxon>Agaricomycotina</taxon>
        <taxon>Agaricomycetes</taxon>
        <taxon>Agaricomycetidae</taxon>
        <taxon>Agaricales</taxon>
        <taxon>Marasmiineae</taxon>
        <taxon>Mycenaceae</taxon>
        <taxon>Mycena</taxon>
    </lineage>
</organism>